<dbReference type="InterPro" id="IPR039110">
    <property type="entry name" value="KNL2-like"/>
</dbReference>
<accession>A0A196SAE0</accession>
<evidence type="ECO:0000256" key="2">
    <source>
        <dbReference type="ARBA" id="ARBA00022771"/>
    </source>
</evidence>
<dbReference type="OrthoDB" id="118550at2759"/>
<dbReference type="PROSITE" id="PS01359">
    <property type="entry name" value="ZF_PHD_1"/>
    <property type="match status" value="1"/>
</dbReference>
<gene>
    <name evidence="7" type="ORF">AV274_5338</name>
</gene>
<dbReference type="CDD" id="cd15489">
    <property type="entry name" value="PHD_SF"/>
    <property type="match status" value="1"/>
</dbReference>
<dbReference type="Proteomes" id="UP000078348">
    <property type="component" value="Unassembled WGS sequence"/>
</dbReference>
<name>A0A196SAE0_BLAHN</name>
<protein>
    <recommendedName>
        <fullName evidence="6">PHD-type domain-containing protein</fullName>
    </recommendedName>
</protein>
<dbReference type="GO" id="GO:0000775">
    <property type="term" value="C:chromosome, centromeric region"/>
    <property type="evidence" value="ECO:0007669"/>
    <property type="project" value="TreeGrafter"/>
</dbReference>
<evidence type="ECO:0000256" key="4">
    <source>
        <dbReference type="PROSITE-ProRule" id="PRU00146"/>
    </source>
</evidence>
<reference evidence="7 8" key="1">
    <citation type="submission" date="2016-05" db="EMBL/GenBank/DDBJ databases">
        <title>Nuclear genome of Blastocystis sp. subtype 1 NandII.</title>
        <authorList>
            <person name="Gentekaki E."/>
            <person name="Curtis B."/>
            <person name="Stairs C."/>
            <person name="Eme L."/>
            <person name="Herman E."/>
            <person name="Klimes V."/>
            <person name="Arias M.C."/>
            <person name="Elias M."/>
            <person name="Hilliou F."/>
            <person name="Klute M."/>
            <person name="Malik S.-B."/>
            <person name="Pightling A."/>
            <person name="Rachubinski R."/>
            <person name="Salas D."/>
            <person name="Schlacht A."/>
            <person name="Suga H."/>
            <person name="Archibald J."/>
            <person name="Ball S.G."/>
            <person name="Clark G."/>
            <person name="Dacks J."/>
            <person name="Van Der Giezen M."/>
            <person name="Tsaousis A."/>
            <person name="Roger A."/>
        </authorList>
    </citation>
    <scope>NUCLEOTIDE SEQUENCE [LARGE SCALE GENOMIC DNA]</scope>
    <source>
        <strain evidence="8">ATCC 50177 / NandII</strain>
    </source>
</reference>
<comment type="caution">
    <text evidence="7">The sequence shown here is derived from an EMBL/GenBank/DDBJ whole genome shotgun (WGS) entry which is preliminary data.</text>
</comment>
<sequence length="737" mass="83470">MEDPFSSSEKKLELENLVSPIKPRREENSILSDEEESEDSILNRVARKPHRVIDSESTLLADSEKSLLPKKEIRFKDEIPAVSKEDEYVSVLGDEPAKSEQCYFCHGREDLVSCTGGCNRAYHLRCIGMKATTNYANWKCKQCRGMALKSSDYHKKHCLKQWYLKYVVSLQSGEKSIVFEGIRCFDNTVWKCSPVSSVIDPTHFQTVNNAIYILIGEEDAKKSAANGFQQDVCDAFQKGIPQDWKARIGGCGAESELAQQPSDVSIDKEREKGVMVDNKKEKGVVVEEEVREKEEQEKVNEEKTKVEGDKEAPSAPQPAKAPVKRRRRNVTVPSVRVIPLDPEDSDSSAAEPQEPSEPSEPPEFPPPVRRSSRIRMPPLAFWKNEYLRENVKTGRTELIVGSSNADLPSVMAHAFPLEPSPSVYEMVTAAAPSVRRSKEKKSGEKKEKRVDKAVKKKPERTEKPEKEKKEKVEKKKPEKKVEKETKNPVKKPKTKTPPVEKLKAPEPVFVEWKEKEVNDLRQAVEAVRLAPSSPLFWIQVSLRVPGKTAKECERAAGVYHIELKKKPEKKAVEKKKPSIKLSRKGTLKRKQQLREILTTIEEKDAKEQKPVAFEGRRLNSDWTAAFNLKTPSISRRKEGELNTSVLGENLFEELDEKEKDRIILSAERVRHKKAVPRKEKAEAKKPEQDVEENAKGSVVGYIGANGLPVVQVHRKQTIPDLEEDEMGSFSDSLLDDE</sequence>
<feature type="region of interest" description="Disordered" evidence="5">
    <location>
        <begin position="430"/>
        <end position="502"/>
    </location>
</feature>
<keyword evidence="8" id="KW-1185">Reference proteome</keyword>
<feature type="compositionally biased region" description="Pro residues" evidence="5">
    <location>
        <begin position="358"/>
        <end position="368"/>
    </location>
</feature>
<evidence type="ECO:0000256" key="1">
    <source>
        <dbReference type="ARBA" id="ARBA00022723"/>
    </source>
</evidence>
<feature type="region of interest" description="Disordered" evidence="5">
    <location>
        <begin position="256"/>
        <end position="375"/>
    </location>
</feature>
<keyword evidence="1" id="KW-0479">Metal-binding</keyword>
<feature type="region of interest" description="Disordered" evidence="5">
    <location>
        <begin position="1"/>
        <end position="43"/>
    </location>
</feature>
<dbReference type="GO" id="GO:0008270">
    <property type="term" value="F:zinc ion binding"/>
    <property type="evidence" value="ECO:0007669"/>
    <property type="project" value="UniProtKB-KW"/>
</dbReference>
<dbReference type="PROSITE" id="PS50016">
    <property type="entry name" value="ZF_PHD_2"/>
    <property type="match status" value="1"/>
</dbReference>
<dbReference type="PANTHER" id="PTHR16124:SF3">
    <property type="entry name" value="MIS18-BINDING PROTEIN 1"/>
    <property type="match status" value="1"/>
</dbReference>
<keyword evidence="2 4" id="KW-0863">Zinc-finger</keyword>
<feature type="region of interest" description="Disordered" evidence="5">
    <location>
        <begin position="716"/>
        <end position="737"/>
    </location>
</feature>
<proteinExistence type="predicted"/>
<dbReference type="InterPro" id="IPR011011">
    <property type="entry name" value="Znf_FYVE_PHD"/>
</dbReference>
<evidence type="ECO:0000313" key="8">
    <source>
        <dbReference type="Proteomes" id="UP000078348"/>
    </source>
</evidence>
<feature type="compositionally biased region" description="Basic and acidic residues" evidence="5">
    <location>
        <begin position="265"/>
        <end position="312"/>
    </location>
</feature>
<dbReference type="EMBL" id="LXWW01000486">
    <property type="protein sequence ID" value="OAO12964.1"/>
    <property type="molecule type" value="Genomic_DNA"/>
</dbReference>
<dbReference type="InterPro" id="IPR001965">
    <property type="entry name" value="Znf_PHD"/>
</dbReference>
<feature type="compositionally biased region" description="Basic and acidic residues" evidence="5">
    <location>
        <begin position="440"/>
        <end position="453"/>
    </location>
</feature>
<dbReference type="PANTHER" id="PTHR16124">
    <property type="entry name" value="MIS18-BINDING PROTEIN 1"/>
    <property type="match status" value="1"/>
</dbReference>
<evidence type="ECO:0000313" key="7">
    <source>
        <dbReference type="EMBL" id="OAO12964.1"/>
    </source>
</evidence>
<dbReference type="AlphaFoldDB" id="A0A196SAE0"/>
<feature type="compositionally biased region" description="Basic and acidic residues" evidence="5">
    <location>
        <begin position="459"/>
        <end position="487"/>
    </location>
</feature>
<dbReference type="Gene3D" id="3.30.40.10">
    <property type="entry name" value="Zinc/RING finger domain, C3HC4 (zinc finger)"/>
    <property type="match status" value="1"/>
</dbReference>
<organism evidence="7 8">
    <name type="scientific">Blastocystis sp. subtype 1 (strain ATCC 50177 / NandII)</name>
    <dbReference type="NCBI Taxonomy" id="478820"/>
    <lineage>
        <taxon>Eukaryota</taxon>
        <taxon>Sar</taxon>
        <taxon>Stramenopiles</taxon>
        <taxon>Bigyra</taxon>
        <taxon>Opalozoa</taxon>
        <taxon>Opalinata</taxon>
        <taxon>Blastocystidae</taxon>
        <taxon>Blastocystis</taxon>
    </lineage>
</organism>
<dbReference type="InterPro" id="IPR013083">
    <property type="entry name" value="Znf_RING/FYVE/PHD"/>
</dbReference>
<dbReference type="SMART" id="SM00249">
    <property type="entry name" value="PHD"/>
    <property type="match status" value="1"/>
</dbReference>
<dbReference type="Pfam" id="PF09133">
    <property type="entry name" value="SANTA"/>
    <property type="match status" value="1"/>
</dbReference>
<feature type="region of interest" description="Disordered" evidence="5">
    <location>
        <begin position="672"/>
        <end position="693"/>
    </location>
</feature>
<evidence type="ECO:0000256" key="5">
    <source>
        <dbReference type="SAM" id="MobiDB-lite"/>
    </source>
</evidence>
<evidence type="ECO:0000256" key="3">
    <source>
        <dbReference type="ARBA" id="ARBA00022833"/>
    </source>
</evidence>
<feature type="domain" description="PHD-type" evidence="6">
    <location>
        <begin position="99"/>
        <end position="146"/>
    </location>
</feature>
<dbReference type="InterPro" id="IPR015216">
    <property type="entry name" value="SANTA"/>
</dbReference>
<evidence type="ECO:0000259" key="6">
    <source>
        <dbReference type="PROSITE" id="PS50016"/>
    </source>
</evidence>
<dbReference type="SUPFAM" id="SSF57903">
    <property type="entry name" value="FYVE/PHD zinc finger"/>
    <property type="match status" value="1"/>
</dbReference>
<keyword evidence="3" id="KW-0862">Zinc</keyword>
<feature type="compositionally biased region" description="Basic and acidic residues" evidence="5">
    <location>
        <begin position="676"/>
        <end position="693"/>
    </location>
</feature>
<dbReference type="InterPro" id="IPR019786">
    <property type="entry name" value="Zinc_finger_PHD-type_CS"/>
</dbReference>
<dbReference type="InterPro" id="IPR019787">
    <property type="entry name" value="Znf_PHD-finger"/>
</dbReference>
<dbReference type="Gene3D" id="1.10.10.60">
    <property type="entry name" value="Homeodomain-like"/>
    <property type="match status" value="1"/>
</dbReference>